<evidence type="ECO:0000313" key="1">
    <source>
        <dbReference type="EMBL" id="KAI3717143.1"/>
    </source>
</evidence>
<comment type="caution">
    <text evidence="1">The sequence shown here is derived from an EMBL/GenBank/DDBJ whole genome shotgun (WGS) entry which is preliminary data.</text>
</comment>
<keyword evidence="2" id="KW-1185">Reference proteome</keyword>
<sequence length="240" mass="27122">MDSEDPLVQGSIQTISTISPDSCTENILARTPNLKKLGIRGKLVILMKVNKNSSLFANLAKLDNLEKLKLLNDTFPRPPSEGKLRSLPQLYEFPPHLIKLTLSDTLLDWKHMSTIAMLPNLEVLKLKVCAFMGPQWDPIDGGFRLLKYLQIGKTDLERWKASGHHFPRLEHIVVEQCGSLVTVPIGLADVSALQTIELHHTPSAVYSARLIQEQKQAQALQKQQRYGFKLHIYPLEEVMK</sequence>
<organism evidence="1 2">
    <name type="scientific">Smallanthus sonchifolius</name>
    <dbReference type="NCBI Taxonomy" id="185202"/>
    <lineage>
        <taxon>Eukaryota</taxon>
        <taxon>Viridiplantae</taxon>
        <taxon>Streptophyta</taxon>
        <taxon>Embryophyta</taxon>
        <taxon>Tracheophyta</taxon>
        <taxon>Spermatophyta</taxon>
        <taxon>Magnoliopsida</taxon>
        <taxon>eudicotyledons</taxon>
        <taxon>Gunneridae</taxon>
        <taxon>Pentapetalae</taxon>
        <taxon>asterids</taxon>
        <taxon>campanulids</taxon>
        <taxon>Asterales</taxon>
        <taxon>Asteraceae</taxon>
        <taxon>Asteroideae</taxon>
        <taxon>Heliantheae alliance</taxon>
        <taxon>Millerieae</taxon>
        <taxon>Smallanthus</taxon>
    </lineage>
</organism>
<gene>
    <name evidence="1" type="ORF">L1987_68539</name>
</gene>
<proteinExistence type="predicted"/>
<accession>A0ACB9B5D7</accession>
<reference evidence="2" key="1">
    <citation type="journal article" date="2022" name="Mol. Ecol. Resour.">
        <title>The genomes of chicory, endive, great burdock and yacon provide insights into Asteraceae palaeo-polyploidization history and plant inulin production.</title>
        <authorList>
            <person name="Fan W."/>
            <person name="Wang S."/>
            <person name="Wang H."/>
            <person name="Wang A."/>
            <person name="Jiang F."/>
            <person name="Liu H."/>
            <person name="Zhao H."/>
            <person name="Xu D."/>
            <person name="Zhang Y."/>
        </authorList>
    </citation>
    <scope>NUCLEOTIDE SEQUENCE [LARGE SCALE GENOMIC DNA]</scope>
    <source>
        <strain evidence="2">cv. Yunnan</strain>
    </source>
</reference>
<evidence type="ECO:0000313" key="2">
    <source>
        <dbReference type="Proteomes" id="UP001056120"/>
    </source>
</evidence>
<protein>
    <submittedName>
        <fullName evidence="1">Uncharacterized protein</fullName>
    </submittedName>
</protein>
<name>A0ACB9B5D7_9ASTR</name>
<reference evidence="1 2" key="2">
    <citation type="journal article" date="2022" name="Mol. Ecol. Resour.">
        <title>The genomes of chicory, endive, great burdock and yacon provide insights into Asteraceae paleo-polyploidization history and plant inulin production.</title>
        <authorList>
            <person name="Fan W."/>
            <person name="Wang S."/>
            <person name="Wang H."/>
            <person name="Wang A."/>
            <person name="Jiang F."/>
            <person name="Liu H."/>
            <person name="Zhao H."/>
            <person name="Xu D."/>
            <person name="Zhang Y."/>
        </authorList>
    </citation>
    <scope>NUCLEOTIDE SEQUENCE [LARGE SCALE GENOMIC DNA]</scope>
    <source>
        <strain evidence="2">cv. Yunnan</strain>
        <tissue evidence="1">Leaves</tissue>
    </source>
</reference>
<dbReference type="EMBL" id="CM042040">
    <property type="protein sequence ID" value="KAI3717143.1"/>
    <property type="molecule type" value="Genomic_DNA"/>
</dbReference>
<dbReference type="Proteomes" id="UP001056120">
    <property type="component" value="Linkage Group LG23"/>
</dbReference>